<dbReference type="AlphaFoldDB" id="A0A0F3II49"/>
<gene>
    <name evidence="1" type="ORF">VZ94_11950</name>
</gene>
<comment type="caution">
    <text evidence="1">The sequence shown here is derived from an EMBL/GenBank/DDBJ whole genome shotgun (WGS) entry which is preliminary data.</text>
</comment>
<dbReference type="RefSeq" id="WP_045779397.1">
    <property type="nucleotide sequence ID" value="NZ_LAJX01000117.1"/>
</dbReference>
<evidence type="ECO:0000313" key="1">
    <source>
        <dbReference type="EMBL" id="KJV06342.1"/>
    </source>
</evidence>
<keyword evidence="2" id="KW-1185">Reference proteome</keyword>
<organism evidence="1 2">
    <name type="scientific">Methylocucumis oryzae</name>
    <dbReference type="NCBI Taxonomy" id="1632867"/>
    <lineage>
        <taxon>Bacteria</taxon>
        <taxon>Pseudomonadati</taxon>
        <taxon>Pseudomonadota</taxon>
        <taxon>Gammaproteobacteria</taxon>
        <taxon>Methylococcales</taxon>
        <taxon>Methylococcaceae</taxon>
        <taxon>Methylocucumis</taxon>
    </lineage>
</organism>
<reference evidence="1 2" key="2">
    <citation type="journal article" date="2016" name="Microb. Ecol.">
        <title>Genome Characteristics of a Novel Type I Methanotroph (Sn10-6) Isolated from a Flooded Indian Rice Field.</title>
        <authorList>
            <person name="Rahalkar M.C."/>
            <person name="Pandit P.S."/>
            <person name="Dhakephalkar P.K."/>
            <person name="Pore S."/>
            <person name="Arora P."/>
            <person name="Kapse N."/>
        </authorList>
    </citation>
    <scope>NUCLEOTIDE SEQUENCE [LARGE SCALE GENOMIC DNA]</scope>
    <source>
        <strain evidence="1 2">Sn10-6</strain>
    </source>
</reference>
<accession>A0A0F3II49</accession>
<proteinExistence type="predicted"/>
<dbReference type="Proteomes" id="UP000033684">
    <property type="component" value="Unassembled WGS sequence"/>
</dbReference>
<dbReference type="EMBL" id="LAJX01000117">
    <property type="protein sequence ID" value="KJV06342.1"/>
    <property type="molecule type" value="Genomic_DNA"/>
</dbReference>
<reference evidence="2" key="1">
    <citation type="submission" date="2015-03" db="EMBL/GenBank/DDBJ databases">
        <title>Draft genome sequence of a novel methanotroph (Sn10-6) isolated from flooded ricefield rhizosphere in India.</title>
        <authorList>
            <person name="Pandit P.S."/>
            <person name="Pore S.D."/>
            <person name="Arora P."/>
            <person name="Kapse N.G."/>
            <person name="Dhakephalkar P.K."/>
            <person name="Rahalkar M.C."/>
        </authorList>
    </citation>
    <scope>NUCLEOTIDE SEQUENCE [LARGE SCALE GENOMIC DNA]</scope>
    <source>
        <strain evidence="2">Sn10-6</strain>
    </source>
</reference>
<evidence type="ECO:0000313" key="2">
    <source>
        <dbReference type="Proteomes" id="UP000033684"/>
    </source>
</evidence>
<protein>
    <submittedName>
        <fullName evidence="1">Uncharacterized protein</fullName>
    </submittedName>
</protein>
<name>A0A0F3II49_9GAMM</name>
<sequence>MLAQNFVRDRFSALVLKLAEDEAFLFKKYSRLFKGITLPEIEDIRALTNNTSAEKTKFCIDLIEIDDSFSLSLVGWAFSNGASLTESDFSIYLIDDKLPFIFQKSLRPDVSAANAGPIDCGFKLTVKTFKHYIGSNEKLMIRLKESRAEFENPYIKKARLALDKAMALRESDDFCAVESTFRDGMRDYPSFVDRFGHPAFKKELVWILLSKRRFADALQLISQSGGTSDDSWHEILFARIYTRFNEVENARLWWGKVVKRKPNHPEAMKFFAKFGVPPELPKNNAG</sequence>